<feature type="domain" description="ABC transporter" evidence="10">
    <location>
        <begin position="101"/>
        <end position="340"/>
    </location>
</feature>
<dbReference type="PANTHER" id="PTHR24221:SF654">
    <property type="entry name" value="ATP-BINDING CASSETTE SUB-FAMILY B MEMBER 6"/>
    <property type="match status" value="1"/>
</dbReference>
<dbReference type="SUPFAM" id="SSF52540">
    <property type="entry name" value="P-loop containing nucleoside triphosphate hydrolases"/>
    <property type="match status" value="1"/>
</dbReference>
<dbReference type="InterPro" id="IPR027417">
    <property type="entry name" value="P-loop_NTPase"/>
</dbReference>
<dbReference type="GO" id="GO:0016887">
    <property type="term" value="F:ATP hydrolysis activity"/>
    <property type="evidence" value="ECO:0007669"/>
    <property type="project" value="InterPro"/>
</dbReference>
<keyword evidence="13" id="KW-1185">Reference proteome</keyword>
<proteinExistence type="inferred from homology"/>
<evidence type="ECO:0000259" key="11">
    <source>
        <dbReference type="PROSITE" id="PS50929"/>
    </source>
</evidence>
<evidence type="ECO:0000313" key="12">
    <source>
        <dbReference type="EMBL" id="KAJ1955494.1"/>
    </source>
</evidence>
<evidence type="ECO:0000256" key="4">
    <source>
        <dbReference type="ARBA" id="ARBA00022741"/>
    </source>
</evidence>
<evidence type="ECO:0000256" key="1">
    <source>
        <dbReference type="ARBA" id="ARBA00004141"/>
    </source>
</evidence>
<evidence type="ECO:0000256" key="5">
    <source>
        <dbReference type="ARBA" id="ARBA00022840"/>
    </source>
</evidence>
<dbReference type="AlphaFoldDB" id="A0A9W8E565"/>
<dbReference type="PANTHER" id="PTHR24221">
    <property type="entry name" value="ATP-BINDING CASSETTE SUB-FAMILY B"/>
    <property type="match status" value="1"/>
</dbReference>
<dbReference type="PROSITE" id="PS50929">
    <property type="entry name" value="ABC_TM1F"/>
    <property type="match status" value="1"/>
</dbReference>
<keyword evidence="4" id="KW-0547">Nucleotide-binding</keyword>
<accession>A0A9W8E565</accession>
<dbReference type="GO" id="GO:0140359">
    <property type="term" value="F:ABC-type transporter activity"/>
    <property type="evidence" value="ECO:0007669"/>
    <property type="project" value="InterPro"/>
</dbReference>
<evidence type="ECO:0000256" key="3">
    <source>
        <dbReference type="ARBA" id="ARBA00022692"/>
    </source>
</evidence>
<dbReference type="Gene3D" id="1.20.1560.10">
    <property type="entry name" value="ABC transporter type 1, transmembrane domain"/>
    <property type="match status" value="1"/>
</dbReference>
<dbReference type="Pfam" id="PF00005">
    <property type="entry name" value="ABC_tran"/>
    <property type="match status" value="1"/>
</dbReference>
<reference evidence="12" key="1">
    <citation type="submission" date="2022-07" db="EMBL/GenBank/DDBJ databases">
        <title>Phylogenomic reconstructions and comparative analyses of Kickxellomycotina fungi.</title>
        <authorList>
            <person name="Reynolds N.K."/>
            <person name="Stajich J.E."/>
            <person name="Barry K."/>
            <person name="Grigoriev I.V."/>
            <person name="Crous P."/>
            <person name="Smith M.E."/>
        </authorList>
    </citation>
    <scope>NUCLEOTIDE SEQUENCE</scope>
    <source>
        <strain evidence="12">RSA 1196</strain>
    </source>
</reference>
<protein>
    <submittedName>
        <fullName evidence="12">ATP-binding cassette-type vacuolar membrane transporter Hmt1</fullName>
    </submittedName>
</protein>
<dbReference type="Proteomes" id="UP001150925">
    <property type="component" value="Unassembled WGS sequence"/>
</dbReference>
<organism evidence="12 13">
    <name type="scientific">Dispira parvispora</name>
    <dbReference type="NCBI Taxonomy" id="1520584"/>
    <lineage>
        <taxon>Eukaryota</taxon>
        <taxon>Fungi</taxon>
        <taxon>Fungi incertae sedis</taxon>
        <taxon>Zoopagomycota</taxon>
        <taxon>Kickxellomycotina</taxon>
        <taxon>Dimargaritomycetes</taxon>
        <taxon>Dimargaritales</taxon>
        <taxon>Dimargaritaceae</taxon>
        <taxon>Dispira</taxon>
    </lineage>
</organism>
<evidence type="ECO:0000256" key="2">
    <source>
        <dbReference type="ARBA" id="ARBA00022448"/>
    </source>
</evidence>
<dbReference type="InterPro" id="IPR036640">
    <property type="entry name" value="ABC1_TM_sf"/>
</dbReference>
<name>A0A9W8E565_9FUNG</name>
<dbReference type="EMBL" id="JANBPY010002324">
    <property type="protein sequence ID" value="KAJ1955494.1"/>
    <property type="molecule type" value="Genomic_DNA"/>
</dbReference>
<dbReference type="SMART" id="SM00382">
    <property type="entry name" value="AAA"/>
    <property type="match status" value="1"/>
</dbReference>
<comment type="similarity">
    <text evidence="8">Belongs to the ABC transporter superfamily. ABCB family. Heavy Metal importer (TC 3.A.1.210) subfamily.</text>
</comment>
<keyword evidence="3" id="KW-0812">Transmembrane</keyword>
<dbReference type="GO" id="GO:0005524">
    <property type="term" value="F:ATP binding"/>
    <property type="evidence" value="ECO:0007669"/>
    <property type="project" value="UniProtKB-KW"/>
</dbReference>
<keyword evidence="2" id="KW-0813">Transport</keyword>
<dbReference type="Gene3D" id="3.40.50.300">
    <property type="entry name" value="P-loop containing nucleotide triphosphate hydrolases"/>
    <property type="match status" value="1"/>
</dbReference>
<dbReference type="InterPro" id="IPR011527">
    <property type="entry name" value="ABC1_TM_dom"/>
</dbReference>
<evidence type="ECO:0000256" key="9">
    <source>
        <dbReference type="SAM" id="MobiDB-lite"/>
    </source>
</evidence>
<evidence type="ECO:0000313" key="13">
    <source>
        <dbReference type="Proteomes" id="UP001150925"/>
    </source>
</evidence>
<keyword evidence="5 12" id="KW-0067">ATP-binding</keyword>
<evidence type="ECO:0000259" key="10">
    <source>
        <dbReference type="PROSITE" id="PS50893"/>
    </source>
</evidence>
<gene>
    <name evidence="12" type="primary">hmt1_1</name>
    <name evidence="12" type="ORF">IWQ62_005517</name>
</gene>
<dbReference type="InterPro" id="IPR003593">
    <property type="entry name" value="AAA+_ATPase"/>
</dbReference>
<sequence length="378" mass="42520">MQFGMLVGCLLCAQRIFRGDMTVGDFVLFLSYLNQMYVPLNWFGNSYRVIQKNFVDMERMLEVLREKPEDSEPLMVVEDPTSSQEPVPADHIQVDSVQGDIEFSNVSFCYHLEEPILRDISFRVPAGSTVALVGPSGSGKSTILKLLYRFYEVDQGSITIDGWDIRSLPPKALRRFLGMVPQDTALFNDTIRFNIQYGRAGCDFEEVTLKEVQRSARAAQIHNKIVTLPAGYETQVGERGARLSGGERQRVAIARTMLKNPSIVLLDEATSALDTYTELSIQSALQTMTRNRTTLIVAHRLSTIVHADLILVLKDGRIVERGSHNSLVRDPRGLYHRLWFTQLREDQELARSYRPSCSPDSTTDTSSVTVSCCEDGVE</sequence>
<comment type="subcellular location">
    <subcellularLocation>
        <location evidence="1">Membrane</location>
        <topology evidence="1">Multi-pass membrane protein</topology>
    </subcellularLocation>
</comment>
<dbReference type="InterPro" id="IPR039421">
    <property type="entry name" value="Type_1_exporter"/>
</dbReference>
<keyword evidence="7" id="KW-0472">Membrane</keyword>
<dbReference type="PROSITE" id="PS50893">
    <property type="entry name" value="ABC_TRANSPORTER_2"/>
    <property type="match status" value="1"/>
</dbReference>
<evidence type="ECO:0000256" key="7">
    <source>
        <dbReference type="ARBA" id="ARBA00023136"/>
    </source>
</evidence>
<feature type="region of interest" description="Disordered" evidence="9">
    <location>
        <begin position="353"/>
        <end position="378"/>
    </location>
</feature>
<keyword evidence="6" id="KW-1133">Transmembrane helix</keyword>
<dbReference type="InterPro" id="IPR017871">
    <property type="entry name" value="ABC_transporter-like_CS"/>
</dbReference>
<evidence type="ECO:0000256" key="6">
    <source>
        <dbReference type="ARBA" id="ARBA00022989"/>
    </source>
</evidence>
<feature type="compositionally biased region" description="Low complexity" evidence="9">
    <location>
        <begin position="355"/>
        <end position="372"/>
    </location>
</feature>
<dbReference type="GO" id="GO:0005774">
    <property type="term" value="C:vacuolar membrane"/>
    <property type="evidence" value="ECO:0007669"/>
    <property type="project" value="TreeGrafter"/>
</dbReference>
<dbReference type="SUPFAM" id="SSF90123">
    <property type="entry name" value="ABC transporter transmembrane region"/>
    <property type="match status" value="1"/>
</dbReference>
<dbReference type="InterPro" id="IPR003439">
    <property type="entry name" value="ABC_transporter-like_ATP-bd"/>
</dbReference>
<dbReference type="PROSITE" id="PS00211">
    <property type="entry name" value="ABC_TRANSPORTER_1"/>
    <property type="match status" value="1"/>
</dbReference>
<comment type="caution">
    <text evidence="12">The sequence shown here is derived from an EMBL/GenBank/DDBJ whole genome shotgun (WGS) entry which is preliminary data.</text>
</comment>
<dbReference type="OrthoDB" id="6500128at2759"/>
<feature type="domain" description="ABC transmembrane type-1" evidence="11">
    <location>
        <begin position="1"/>
        <end position="52"/>
    </location>
</feature>
<dbReference type="FunFam" id="3.40.50.300:FF:000287">
    <property type="entry name" value="Multidrug ABC transporter ATP-binding protein"/>
    <property type="match status" value="1"/>
</dbReference>
<evidence type="ECO:0000256" key="8">
    <source>
        <dbReference type="ARBA" id="ARBA00024363"/>
    </source>
</evidence>